<dbReference type="InterPro" id="IPR029060">
    <property type="entry name" value="PIN-like_dom_sf"/>
</dbReference>
<gene>
    <name evidence="6" type="ORF">GBAR_LOCUS24711</name>
</gene>
<dbReference type="InterPro" id="IPR002716">
    <property type="entry name" value="PIN_dom"/>
</dbReference>
<keyword evidence="7" id="KW-1185">Reference proteome</keyword>
<keyword evidence="2" id="KW-0540">Nuclease</keyword>
<dbReference type="HAMAP" id="MF_00265">
    <property type="entry name" value="VapC_Nob1"/>
    <property type="match status" value="1"/>
</dbReference>
<dbReference type="GO" id="GO:0045926">
    <property type="term" value="P:negative regulation of growth"/>
    <property type="evidence" value="ECO:0007669"/>
    <property type="project" value="UniProtKB-ARBA"/>
</dbReference>
<evidence type="ECO:0000256" key="4">
    <source>
        <dbReference type="ARBA" id="ARBA00022801"/>
    </source>
</evidence>
<organism evidence="6 7">
    <name type="scientific">Geodia barretti</name>
    <name type="common">Barrett's horny sponge</name>
    <dbReference type="NCBI Taxonomy" id="519541"/>
    <lineage>
        <taxon>Eukaryota</taxon>
        <taxon>Metazoa</taxon>
        <taxon>Porifera</taxon>
        <taxon>Demospongiae</taxon>
        <taxon>Heteroscleromorpha</taxon>
        <taxon>Tetractinellida</taxon>
        <taxon>Astrophorina</taxon>
        <taxon>Geodiidae</taxon>
        <taxon>Geodia</taxon>
    </lineage>
</organism>
<dbReference type="Proteomes" id="UP001174909">
    <property type="component" value="Unassembled WGS sequence"/>
</dbReference>
<dbReference type="AlphaFoldDB" id="A0AA35TBL8"/>
<evidence type="ECO:0000259" key="5">
    <source>
        <dbReference type="Pfam" id="PF01850"/>
    </source>
</evidence>
<dbReference type="InterPro" id="IPR022907">
    <property type="entry name" value="VapC_family"/>
</dbReference>
<dbReference type="InterPro" id="IPR006226">
    <property type="entry name" value="Mtu_PIN"/>
</dbReference>
<keyword evidence="3" id="KW-0479">Metal-binding</keyword>
<comment type="caution">
    <text evidence="6">The sequence shown here is derived from an EMBL/GenBank/DDBJ whole genome shotgun (WGS) entry which is preliminary data.</text>
</comment>
<keyword evidence="4" id="KW-0378">Hydrolase</keyword>
<protein>
    <submittedName>
        <fullName evidence="6">Ribonuclease VapC44</fullName>
    </submittedName>
</protein>
<evidence type="ECO:0000256" key="3">
    <source>
        <dbReference type="ARBA" id="ARBA00022723"/>
    </source>
</evidence>
<dbReference type="EMBL" id="CASHTH010003403">
    <property type="protein sequence ID" value="CAI8044583.1"/>
    <property type="molecule type" value="Genomic_DNA"/>
</dbReference>
<reference evidence="6" key="1">
    <citation type="submission" date="2023-03" db="EMBL/GenBank/DDBJ databases">
        <authorList>
            <person name="Steffen K."/>
            <person name="Cardenas P."/>
        </authorList>
    </citation>
    <scope>NUCLEOTIDE SEQUENCE</scope>
</reference>
<evidence type="ECO:0000313" key="6">
    <source>
        <dbReference type="EMBL" id="CAI8044583.1"/>
    </source>
</evidence>
<dbReference type="GO" id="GO:0016788">
    <property type="term" value="F:hydrolase activity, acting on ester bonds"/>
    <property type="evidence" value="ECO:0007669"/>
    <property type="project" value="InterPro"/>
</dbReference>
<evidence type="ECO:0000256" key="2">
    <source>
        <dbReference type="ARBA" id="ARBA00022722"/>
    </source>
</evidence>
<name>A0AA35TBL8_GEOBA</name>
<keyword evidence="1" id="KW-1277">Toxin-antitoxin system</keyword>
<dbReference type="Pfam" id="PF01850">
    <property type="entry name" value="PIN"/>
    <property type="match status" value="1"/>
</dbReference>
<dbReference type="NCBIfam" id="TIGR00028">
    <property type="entry name" value="Mtu_PIN_fam"/>
    <property type="match status" value="1"/>
</dbReference>
<dbReference type="GO" id="GO:0004540">
    <property type="term" value="F:RNA nuclease activity"/>
    <property type="evidence" value="ECO:0007669"/>
    <property type="project" value="InterPro"/>
</dbReference>
<dbReference type="GO" id="GO:0046872">
    <property type="term" value="F:metal ion binding"/>
    <property type="evidence" value="ECO:0007669"/>
    <property type="project" value="UniProtKB-KW"/>
</dbReference>
<feature type="domain" description="PIN" evidence="5">
    <location>
        <begin position="4"/>
        <end position="131"/>
    </location>
</feature>
<sequence>MLSLFDVNVLVALLDQNHGRHEIASNWFDTNSLDGWATCPITQNGCIRLLSQPGYPNPLSVSEAIGNLRTAVSDDYHQFILDDISILDGTRINSRGLSGHRQLTDVYLLALPVTHDARLVTLDTHIPRIAVKGATEDHLVVI</sequence>
<accession>A0AA35TBL8</accession>
<dbReference type="SUPFAM" id="SSF88723">
    <property type="entry name" value="PIN domain-like"/>
    <property type="match status" value="1"/>
</dbReference>
<proteinExistence type="inferred from homology"/>
<evidence type="ECO:0000313" key="7">
    <source>
        <dbReference type="Proteomes" id="UP001174909"/>
    </source>
</evidence>
<evidence type="ECO:0000256" key="1">
    <source>
        <dbReference type="ARBA" id="ARBA00022649"/>
    </source>
</evidence>